<keyword evidence="2 5" id="KW-0808">Transferase</keyword>
<dbReference type="CDD" id="cd03794">
    <property type="entry name" value="GT4_WbuB-like"/>
    <property type="match status" value="1"/>
</dbReference>
<dbReference type="Proteomes" id="UP000250197">
    <property type="component" value="Chromosome"/>
</dbReference>
<dbReference type="EMBL" id="CP021252">
    <property type="protein sequence ID" value="ART20826.1"/>
    <property type="molecule type" value="Genomic_DNA"/>
</dbReference>
<dbReference type="RefSeq" id="WP_086890957.1">
    <property type="nucleotide sequence ID" value="NZ_CP021252.1"/>
</dbReference>
<feature type="domain" description="Glycosyl transferase family 1" evidence="3">
    <location>
        <begin position="249"/>
        <end position="402"/>
    </location>
</feature>
<dbReference type="GO" id="GO:0016758">
    <property type="term" value="F:hexosyltransferase activity"/>
    <property type="evidence" value="ECO:0007669"/>
    <property type="project" value="TreeGrafter"/>
</dbReference>
<evidence type="ECO:0000256" key="1">
    <source>
        <dbReference type="ARBA" id="ARBA00022676"/>
    </source>
</evidence>
<accession>A0A2Z2IWV2</accession>
<dbReference type="InterPro" id="IPR028098">
    <property type="entry name" value="Glyco_trans_4-like_N"/>
</dbReference>
<reference evidence="5 6" key="1">
    <citation type="submission" date="2017-05" db="EMBL/GenBank/DDBJ databases">
        <title>Complete genome sequence of Corynebacterium striatum KC-Na-1 isolated from Neophocaena asiaeorientalis in Korea.</title>
        <authorList>
            <person name="Kim J.H."/>
            <person name="Lee K."/>
        </authorList>
    </citation>
    <scope>NUCLEOTIDE SEQUENCE [LARGE SCALE GENOMIC DNA]</scope>
    <source>
        <strain evidence="5 6">KC-Na-01</strain>
    </source>
</reference>
<keyword evidence="1" id="KW-0328">Glycosyltransferase</keyword>
<proteinExistence type="predicted"/>
<evidence type="ECO:0000256" key="2">
    <source>
        <dbReference type="ARBA" id="ARBA00022679"/>
    </source>
</evidence>
<dbReference type="PANTHER" id="PTHR45947:SF3">
    <property type="entry name" value="SULFOQUINOVOSYL TRANSFERASE SQD2"/>
    <property type="match status" value="1"/>
</dbReference>
<sequence>MKILIVSQYWCPENGVPQRRWMWLTKILVDAGHEVSVIAPPPHYERKIPISRWLATAALRSHRTTETGPSQERIIRSGYFPAGSSLTQRVLNQAVVAVSMLAVSLSSWSEAGKLRPDVVIGTVPALPTATVTQLIAQLKRVPYVIDLRDAWPELLHENRNWNAATGRRSLREKLLRRGPLQAVTAVTGRAVTSALKNASAVLTTSEQLALQLRQQEKGSTGKRTRDVVTIRNVFPPRTQLDTQPPKALEQDGLNVLYAGTFGRAQRLENALVAAHLAQEMGVKVKLRFVGDGVSWTMLQDKAAQLGLDVDFHHRIPAGELENYYSWADTALVHLTDWKPLDWTVPSKTFELMELGIHISGVLSGEAAELITQLEAGDVVPPERPEELARLWKSLAEDRTKLQVSEDGRQWVKEQRDKQAPQALLDVLERATSRQP</sequence>
<gene>
    <name evidence="5" type="ORF">CBE89_04465</name>
</gene>
<evidence type="ECO:0000313" key="5">
    <source>
        <dbReference type="EMBL" id="ART20826.1"/>
    </source>
</evidence>
<evidence type="ECO:0000259" key="3">
    <source>
        <dbReference type="Pfam" id="PF00534"/>
    </source>
</evidence>
<dbReference type="InterPro" id="IPR050194">
    <property type="entry name" value="Glycosyltransferase_grp1"/>
</dbReference>
<dbReference type="AlphaFoldDB" id="A0A2Z2IWV2"/>
<protein>
    <submittedName>
        <fullName evidence="5">Glycosyltransferase WbuB</fullName>
    </submittedName>
</protein>
<dbReference type="Pfam" id="PF13579">
    <property type="entry name" value="Glyco_trans_4_4"/>
    <property type="match status" value="1"/>
</dbReference>
<dbReference type="GO" id="GO:1901137">
    <property type="term" value="P:carbohydrate derivative biosynthetic process"/>
    <property type="evidence" value="ECO:0007669"/>
    <property type="project" value="UniProtKB-ARBA"/>
</dbReference>
<dbReference type="SUPFAM" id="SSF53756">
    <property type="entry name" value="UDP-Glycosyltransferase/glycogen phosphorylase"/>
    <property type="match status" value="1"/>
</dbReference>
<organism evidence="5 6">
    <name type="scientific">Corynebacterium striatum</name>
    <dbReference type="NCBI Taxonomy" id="43770"/>
    <lineage>
        <taxon>Bacteria</taxon>
        <taxon>Bacillati</taxon>
        <taxon>Actinomycetota</taxon>
        <taxon>Actinomycetes</taxon>
        <taxon>Mycobacteriales</taxon>
        <taxon>Corynebacteriaceae</taxon>
        <taxon>Corynebacterium</taxon>
    </lineage>
</organism>
<dbReference type="KEGG" id="cstr:CBE89_04465"/>
<dbReference type="Gene3D" id="3.40.50.2000">
    <property type="entry name" value="Glycogen Phosphorylase B"/>
    <property type="match status" value="2"/>
</dbReference>
<feature type="domain" description="Glycosyltransferase subfamily 4-like N-terminal" evidence="4">
    <location>
        <begin position="18"/>
        <end position="215"/>
    </location>
</feature>
<dbReference type="Pfam" id="PF00534">
    <property type="entry name" value="Glycos_transf_1"/>
    <property type="match status" value="1"/>
</dbReference>
<evidence type="ECO:0000259" key="4">
    <source>
        <dbReference type="Pfam" id="PF13579"/>
    </source>
</evidence>
<dbReference type="PANTHER" id="PTHR45947">
    <property type="entry name" value="SULFOQUINOVOSYL TRANSFERASE SQD2"/>
    <property type="match status" value="1"/>
</dbReference>
<dbReference type="GO" id="GO:1903509">
    <property type="term" value="P:liposaccharide metabolic process"/>
    <property type="evidence" value="ECO:0007669"/>
    <property type="project" value="UniProtKB-ARBA"/>
</dbReference>
<evidence type="ECO:0000313" key="6">
    <source>
        <dbReference type="Proteomes" id="UP000250197"/>
    </source>
</evidence>
<dbReference type="InterPro" id="IPR001296">
    <property type="entry name" value="Glyco_trans_1"/>
</dbReference>
<name>A0A2Z2IWV2_CORST</name>